<keyword evidence="6 9" id="KW-1133">Transmembrane helix</keyword>
<dbReference type="PANTHER" id="PTHR30625">
    <property type="entry name" value="PROTEIN TOLQ"/>
    <property type="match status" value="1"/>
</dbReference>
<keyword evidence="4 9" id="KW-0812">Transmembrane</keyword>
<dbReference type="InterPro" id="IPR002898">
    <property type="entry name" value="MotA_ExbB_proton_chnl"/>
</dbReference>
<keyword evidence="7 9" id="KW-0472">Membrane</keyword>
<keyword evidence="2 8" id="KW-0813">Transport</keyword>
<keyword evidence="5 8" id="KW-0653">Protein transport</keyword>
<evidence type="ECO:0000256" key="9">
    <source>
        <dbReference type="SAM" id="Phobius"/>
    </source>
</evidence>
<evidence type="ECO:0000313" key="11">
    <source>
        <dbReference type="EMBL" id="TYB31661.1"/>
    </source>
</evidence>
<evidence type="ECO:0000256" key="5">
    <source>
        <dbReference type="ARBA" id="ARBA00022927"/>
    </source>
</evidence>
<sequence length="199" mass="23147">MFMNIDIFLSKSGIWGYPLLLLSIIALAIIIERLIYYIVLYYKDRKINIDKYIEIIENQNDISKIKENNYFNEILKKHFSGYSYYSYTKIKVELEKIWKNSKNNVKVLEFTVKVAPLLGILGTISGIIKSFIAVGEFDMEKKALVTSGISEALLTTEAGLIISVIVLLWIYIFGWIRKKIFSKYENFLTIFEAILQDNK</sequence>
<dbReference type="GO" id="GO:0017038">
    <property type="term" value="P:protein import"/>
    <property type="evidence" value="ECO:0007669"/>
    <property type="project" value="TreeGrafter"/>
</dbReference>
<keyword evidence="12" id="KW-1185">Reference proteome</keyword>
<dbReference type="GO" id="GO:0005886">
    <property type="term" value="C:plasma membrane"/>
    <property type="evidence" value="ECO:0007669"/>
    <property type="project" value="UniProtKB-SubCell"/>
</dbReference>
<evidence type="ECO:0000313" key="12">
    <source>
        <dbReference type="Proteomes" id="UP000324143"/>
    </source>
</evidence>
<evidence type="ECO:0000256" key="8">
    <source>
        <dbReference type="RuleBase" id="RU004057"/>
    </source>
</evidence>
<dbReference type="PANTHER" id="PTHR30625:SF15">
    <property type="entry name" value="BIOPOLYMER TRANSPORT PROTEIN EXBB"/>
    <property type="match status" value="1"/>
</dbReference>
<dbReference type="Proteomes" id="UP000324143">
    <property type="component" value="Unassembled WGS sequence"/>
</dbReference>
<name>A0A5D0MJF2_9BACT</name>
<protein>
    <submittedName>
        <fullName evidence="11">MotA/TolQ/ExbB proton channel family protein</fullName>
    </submittedName>
</protein>
<dbReference type="Pfam" id="PF01618">
    <property type="entry name" value="MotA_ExbB"/>
    <property type="match status" value="1"/>
</dbReference>
<feature type="domain" description="MotA/TolQ/ExbB proton channel" evidence="10">
    <location>
        <begin position="83"/>
        <end position="171"/>
    </location>
</feature>
<organism evidence="11 12">
    <name type="scientific">Candidatus Mcinerneyibacterium aminivorans</name>
    <dbReference type="NCBI Taxonomy" id="2703815"/>
    <lineage>
        <taxon>Bacteria</taxon>
        <taxon>Candidatus Macinerneyibacteriota</taxon>
        <taxon>Candidatus Mcinerneyibacteria</taxon>
        <taxon>Candidatus Mcinerneyibacteriales</taxon>
        <taxon>Candidatus Mcinerneyibacteriaceae</taxon>
        <taxon>Candidatus Mcinerneyibacterium</taxon>
    </lineage>
</organism>
<comment type="similarity">
    <text evidence="8">Belongs to the exbB/tolQ family.</text>
</comment>
<evidence type="ECO:0000256" key="7">
    <source>
        <dbReference type="ARBA" id="ARBA00023136"/>
    </source>
</evidence>
<comment type="subcellular location">
    <subcellularLocation>
        <location evidence="1">Cell membrane</location>
        <topology evidence="1">Multi-pass membrane protein</topology>
    </subcellularLocation>
    <subcellularLocation>
        <location evidence="8">Membrane</location>
        <topology evidence="8">Multi-pass membrane protein</topology>
    </subcellularLocation>
</comment>
<evidence type="ECO:0000256" key="4">
    <source>
        <dbReference type="ARBA" id="ARBA00022692"/>
    </source>
</evidence>
<comment type="caution">
    <text evidence="11">The sequence shown here is derived from an EMBL/GenBank/DDBJ whole genome shotgun (WGS) entry which is preliminary data.</text>
</comment>
<evidence type="ECO:0000259" key="10">
    <source>
        <dbReference type="Pfam" id="PF01618"/>
    </source>
</evidence>
<feature type="transmembrane region" description="Helical" evidence="9">
    <location>
        <begin position="110"/>
        <end position="132"/>
    </location>
</feature>
<evidence type="ECO:0000256" key="3">
    <source>
        <dbReference type="ARBA" id="ARBA00022475"/>
    </source>
</evidence>
<evidence type="ECO:0000256" key="1">
    <source>
        <dbReference type="ARBA" id="ARBA00004651"/>
    </source>
</evidence>
<feature type="transmembrane region" description="Helical" evidence="9">
    <location>
        <begin position="152"/>
        <end position="176"/>
    </location>
</feature>
<feature type="transmembrane region" description="Helical" evidence="9">
    <location>
        <begin position="20"/>
        <end position="42"/>
    </location>
</feature>
<dbReference type="EMBL" id="VSIX01000032">
    <property type="protein sequence ID" value="TYB31661.1"/>
    <property type="molecule type" value="Genomic_DNA"/>
</dbReference>
<dbReference type="InterPro" id="IPR050790">
    <property type="entry name" value="ExbB/TolQ_transport"/>
</dbReference>
<keyword evidence="3" id="KW-1003">Cell membrane</keyword>
<gene>
    <name evidence="11" type="ORF">FXF47_03430</name>
</gene>
<accession>A0A5D0MJF2</accession>
<reference evidence="11" key="1">
    <citation type="submission" date="2019-08" db="EMBL/GenBank/DDBJ databases">
        <title>Genomic characterization of a novel candidate phylum (ARYD3) from a high temperature, high salinity tertiary oil reservoir in north central Oklahoma, USA.</title>
        <authorList>
            <person name="Youssef N.H."/>
            <person name="Yadav A."/>
            <person name="Elshahed M.S."/>
        </authorList>
    </citation>
    <scope>NUCLEOTIDE SEQUENCE [LARGE SCALE GENOMIC DNA]</scope>
    <source>
        <strain evidence="11">ARYD3</strain>
    </source>
</reference>
<proteinExistence type="inferred from homology"/>
<evidence type="ECO:0000256" key="2">
    <source>
        <dbReference type="ARBA" id="ARBA00022448"/>
    </source>
</evidence>
<dbReference type="AlphaFoldDB" id="A0A5D0MJF2"/>
<evidence type="ECO:0000256" key="6">
    <source>
        <dbReference type="ARBA" id="ARBA00022989"/>
    </source>
</evidence>